<gene>
    <name evidence="1" type="ORF">BDD14_5126</name>
</gene>
<dbReference type="AlphaFoldDB" id="A0A4Q7YZP1"/>
<organism evidence="1 2">
    <name type="scientific">Edaphobacter modestus</name>
    <dbReference type="NCBI Taxonomy" id="388466"/>
    <lineage>
        <taxon>Bacteria</taxon>
        <taxon>Pseudomonadati</taxon>
        <taxon>Acidobacteriota</taxon>
        <taxon>Terriglobia</taxon>
        <taxon>Terriglobales</taxon>
        <taxon>Acidobacteriaceae</taxon>
        <taxon>Edaphobacter</taxon>
    </lineage>
</organism>
<evidence type="ECO:0000313" key="1">
    <source>
        <dbReference type="EMBL" id="RZU43462.1"/>
    </source>
</evidence>
<comment type="caution">
    <text evidence="1">The sequence shown here is derived from an EMBL/GenBank/DDBJ whole genome shotgun (WGS) entry which is preliminary data.</text>
</comment>
<evidence type="ECO:0000313" key="2">
    <source>
        <dbReference type="Proteomes" id="UP000292958"/>
    </source>
</evidence>
<accession>A0A4Q7YZP1</accession>
<proteinExistence type="predicted"/>
<dbReference type="EMBL" id="SHKW01000001">
    <property type="protein sequence ID" value="RZU43462.1"/>
    <property type="molecule type" value="Genomic_DNA"/>
</dbReference>
<dbReference type="Proteomes" id="UP000292958">
    <property type="component" value="Unassembled WGS sequence"/>
</dbReference>
<sequence length="286" mass="33243">MRISSAGLMAGVEEVAHWIAAVLEGRHKTAIITRLVGAAAAVEDERGRRAGLFNDWSREQKEEVYKAFLKALRLRVDRWIDSGKSEGSETPSDRTLSPVDRERIRQFWDNNRVRVWVDEAGLLELRPEAGRQFSGGDVTARFRELIRLAEEIAVFCFSMLLDGDAPHRLMRCDSCSTYFARENAPRKGQPIKRGMYCQKCTQKGVNRRVTSSRDRERARRIELVAEFWLKYDEKKRRVDRIGWVVEEVNKSGKLPQGSERLKPDWLRRKKNIKAIEDWLEEIRRAN</sequence>
<protein>
    <submittedName>
        <fullName evidence="1">Uncharacterized protein</fullName>
    </submittedName>
</protein>
<name>A0A4Q7YZP1_9BACT</name>
<reference evidence="1 2" key="1">
    <citation type="submission" date="2019-02" db="EMBL/GenBank/DDBJ databases">
        <title>Genomic Encyclopedia of Archaeal and Bacterial Type Strains, Phase II (KMG-II): from individual species to whole genera.</title>
        <authorList>
            <person name="Goeker M."/>
        </authorList>
    </citation>
    <scope>NUCLEOTIDE SEQUENCE [LARGE SCALE GENOMIC DNA]</scope>
    <source>
        <strain evidence="1 2">DSM 18101</strain>
    </source>
</reference>
<keyword evidence="2" id="KW-1185">Reference proteome</keyword>